<evidence type="ECO:0000313" key="1">
    <source>
        <dbReference type="EMBL" id="CAI9085506.1"/>
    </source>
</evidence>
<dbReference type="Proteomes" id="UP001161497">
    <property type="component" value="Chromosome"/>
</dbReference>
<organism evidence="1 3">
    <name type="scientific">Candidatus Methylacidiphilum fumarolicum</name>
    <dbReference type="NCBI Taxonomy" id="591154"/>
    <lineage>
        <taxon>Bacteria</taxon>
        <taxon>Pseudomonadati</taxon>
        <taxon>Verrucomicrobiota</taxon>
        <taxon>Methylacidiphilae</taxon>
        <taxon>Methylacidiphilales</taxon>
        <taxon>Methylacidiphilaceae</taxon>
        <taxon>Methylacidiphilum (ex Ratnadevi et al. 2023)</taxon>
    </lineage>
</organism>
<proteinExistence type="predicted"/>
<evidence type="ECO:0000313" key="3">
    <source>
        <dbReference type="Proteomes" id="UP001161497"/>
    </source>
</evidence>
<keyword evidence="3" id="KW-1185">Reference proteome</keyword>
<reference evidence="1" key="1">
    <citation type="submission" date="2023-03" db="EMBL/GenBank/DDBJ databases">
        <authorList>
            <person name="Cremers G."/>
            <person name="Picone N."/>
        </authorList>
    </citation>
    <scope>NUCLEOTIDE SEQUENCE</scope>
    <source>
        <strain evidence="1">Sample_alias</strain>
    </source>
</reference>
<dbReference type="EMBL" id="OX458932">
    <property type="protein sequence ID" value="CAI9085506.1"/>
    <property type="molecule type" value="Genomic_DNA"/>
</dbReference>
<gene>
    <name evidence="1" type="ORF">MFUM_1145</name>
    <name evidence="2" type="ORF">MFUM_1201</name>
</gene>
<accession>A0ABN8XE04</accession>
<evidence type="ECO:0000313" key="2">
    <source>
        <dbReference type="EMBL" id="CAI9085559.1"/>
    </source>
</evidence>
<name>A0ABN8XE04_9BACT</name>
<sequence length="96" mass="10917">MAANDPSRESLPLNTKKWEILEYLCLCYTAGKERFLVSFSGLDHFAESLSKRGKQAKLVVEGYASPRRIAGKNVEGIPQRRLGKDRKVWVSLLYDD</sequence>
<protein>
    <submittedName>
        <fullName evidence="1">Uncharacterized protein</fullName>
    </submittedName>
</protein>
<dbReference type="EMBL" id="OX458932">
    <property type="protein sequence ID" value="CAI9085559.1"/>
    <property type="molecule type" value="Genomic_DNA"/>
</dbReference>